<dbReference type="InterPro" id="IPR000210">
    <property type="entry name" value="BTB/POZ_dom"/>
</dbReference>
<dbReference type="Pfam" id="PF12796">
    <property type="entry name" value="Ank_2"/>
    <property type="match status" value="1"/>
</dbReference>
<dbReference type="InterPro" id="IPR036770">
    <property type="entry name" value="Ankyrin_rpt-contain_sf"/>
</dbReference>
<evidence type="ECO:0000313" key="6">
    <source>
        <dbReference type="EMBL" id="JAV62747.1"/>
    </source>
</evidence>
<dbReference type="EMBL" id="GEZM01078381">
    <property type="protein sequence ID" value="JAV62747.1"/>
    <property type="molecule type" value="Transcribed_RNA"/>
</dbReference>
<dbReference type="Gene3D" id="3.30.710.10">
    <property type="entry name" value="Potassium Channel Kv1.1, Chain A"/>
    <property type="match status" value="2"/>
</dbReference>
<protein>
    <recommendedName>
        <fullName evidence="5">BTB domain-containing protein</fullName>
    </recommendedName>
</protein>
<dbReference type="SUPFAM" id="SSF50985">
    <property type="entry name" value="RCC1/BLIP-II"/>
    <property type="match status" value="1"/>
</dbReference>
<dbReference type="PANTHER" id="PTHR22872">
    <property type="entry name" value="BTK-BINDING PROTEIN-RELATED"/>
    <property type="match status" value="1"/>
</dbReference>
<evidence type="ECO:0000256" key="2">
    <source>
        <dbReference type="PROSITE-ProRule" id="PRU00023"/>
    </source>
</evidence>
<feature type="domain" description="BTB" evidence="5">
    <location>
        <begin position="707"/>
        <end position="775"/>
    </location>
</feature>
<feature type="repeat" description="RCC1" evidence="3">
    <location>
        <begin position="203"/>
        <end position="259"/>
    </location>
</feature>
<dbReference type="CDD" id="cd18500">
    <property type="entry name" value="BACK_IBtk"/>
    <property type="match status" value="1"/>
</dbReference>
<dbReference type="Pfam" id="PF00651">
    <property type="entry name" value="BTB"/>
    <property type="match status" value="2"/>
</dbReference>
<feature type="region of interest" description="Disordered" evidence="4">
    <location>
        <begin position="1036"/>
        <end position="1076"/>
    </location>
</feature>
<proteinExistence type="predicted"/>
<accession>A0A1Y1KV62</accession>
<dbReference type="Gene3D" id="2.130.10.30">
    <property type="entry name" value="Regulator of chromosome condensation 1/beta-lactamase-inhibitor protein II"/>
    <property type="match status" value="1"/>
</dbReference>
<reference evidence="6" key="1">
    <citation type="journal article" date="2016" name="Sci. Rep.">
        <title>Molecular characterization of firefly nuptial gifts: a multi-omics approach sheds light on postcopulatory sexual selection.</title>
        <authorList>
            <person name="Al-Wathiqui N."/>
            <person name="Fallon T.R."/>
            <person name="South A."/>
            <person name="Weng J.K."/>
            <person name="Lewis S.M."/>
        </authorList>
    </citation>
    <scope>NUCLEOTIDE SEQUENCE</scope>
</reference>
<evidence type="ECO:0000256" key="1">
    <source>
        <dbReference type="ARBA" id="ARBA00022737"/>
    </source>
</evidence>
<keyword evidence="2" id="KW-0040">ANK repeat</keyword>
<keyword evidence="1" id="KW-0677">Repeat</keyword>
<feature type="repeat" description="ANK" evidence="2">
    <location>
        <begin position="57"/>
        <end position="90"/>
    </location>
</feature>
<evidence type="ECO:0000259" key="5">
    <source>
        <dbReference type="PROSITE" id="PS50097"/>
    </source>
</evidence>
<dbReference type="SMART" id="SM00248">
    <property type="entry name" value="ANK"/>
    <property type="match status" value="2"/>
</dbReference>
<dbReference type="Pfam" id="PF00415">
    <property type="entry name" value="RCC1"/>
    <property type="match status" value="1"/>
</dbReference>
<dbReference type="AlphaFoldDB" id="A0A1Y1KV62"/>
<feature type="compositionally biased region" description="Polar residues" evidence="4">
    <location>
        <begin position="1046"/>
        <end position="1066"/>
    </location>
</feature>
<dbReference type="PROSITE" id="PS50297">
    <property type="entry name" value="ANK_REP_REGION"/>
    <property type="match status" value="2"/>
</dbReference>
<feature type="repeat" description="RCC1" evidence="3">
    <location>
        <begin position="260"/>
        <end position="311"/>
    </location>
</feature>
<evidence type="ECO:0000256" key="4">
    <source>
        <dbReference type="SAM" id="MobiDB-lite"/>
    </source>
</evidence>
<dbReference type="PANTHER" id="PTHR22872:SF2">
    <property type="entry name" value="INHIBITOR OF BRUTON TYROSINE KINASE"/>
    <property type="match status" value="1"/>
</dbReference>
<dbReference type="PROSITE" id="PS50012">
    <property type="entry name" value="RCC1_3"/>
    <property type="match status" value="4"/>
</dbReference>
<dbReference type="PROSITE" id="PS50088">
    <property type="entry name" value="ANK_REPEAT"/>
    <property type="match status" value="2"/>
</dbReference>
<feature type="repeat" description="ANK" evidence="2">
    <location>
        <begin position="92"/>
        <end position="124"/>
    </location>
</feature>
<dbReference type="SMART" id="SM00225">
    <property type="entry name" value="BTB"/>
    <property type="match status" value="2"/>
</dbReference>
<dbReference type="SUPFAM" id="SSF54695">
    <property type="entry name" value="POZ domain"/>
    <property type="match status" value="2"/>
</dbReference>
<feature type="repeat" description="RCC1" evidence="3">
    <location>
        <begin position="311"/>
        <end position="365"/>
    </location>
</feature>
<dbReference type="InterPro" id="IPR011333">
    <property type="entry name" value="SKP1/BTB/POZ_sf"/>
</dbReference>
<dbReference type="InterPro" id="IPR000408">
    <property type="entry name" value="Reg_chr_condens"/>
</dbReference>
<sequence>MSELLKLDERDCTDLCKSIQHADLICGALTKRQPLDCHICAYLQLLCCRCESVKDRLGRTALHIAASCGRSNVIKWLLKVKHANINAKDYESGYTPLHRSIFYGKIDVAVHLIKLGANFGITDFNGLTSLEHAMKDSWRTSGLREIKHGEVYVWGSNTNYTFGSQETRVNPELLYAFHKEYPNITVGHICLEKFHCLILTSDGKVYGCGHGQGGRLGLGSEGTVITPKQIKLAASGHANPVLCKKVSISIDHSIFLSQSGHVWTTGLNSYRVLGIQPPPTKSLIPVPLPLLPDTIEDVGAAKYHSIAWGSTAVYTWGLNAGQLGHEKTNDKYIIAPKLVSCTFGVDIKIKMVAVSNGATAVLTSKGDIYVLHEYHCRKILKNQLNLISISVIGGKLNEKLDNSLTEANHELKIVALSNVGNLYLWQSSSPQFARCIYSINRSLSIRQVTFNLNEILFVTNDGEAFKGIVKPRKMKMIENNLQIQKSDFHEFIDSGQLIKLTKIHHVHRALSISSDFKGRNYAVLQANPNTFVKRPPVVSPSVMKQDMFMFLHETAEDDAINDVIFRVSKRYFPAHRYIIASGGGKLLDVVNASQDLVVELVNIKPEIFQQLLLFIYTGTCDLLNSGKWEINSCECDQRERDAGNVCTVCSGKDPVRLLQEAAKRFGLKGLQNMLNNVYYEDGCVYVKNKNVQVELRKFNRMSYPGLHDVVLKTKDGIEMQANICILSARLEYFNNLFSVRWNQDSRTKHITLPFPSAILLQLIEFLYTDELPLLRKEDVDHICQLLILADQLFVIRLKEICEHTLTSFVTLKNVAQMISFATIYNANQLKNYCMEFVCVNLSCILESKCLETLDDEELCDITNFYSTFHPIMECRVITPYSYAPSDEVLLEANKICEISFNEESISDKHASKTQKKRTRIRKTSTKEIAVNKEYDHFPTFSSPEKVELENIEEKQTIETYEIRRVKSRLKALEMAKEIVNCDNSMQEYTKLPLRHRTISITPMDFPELTKDYIPTSPTPKSSKVEKVEIKQKITKLSQKQRKRLSSESSVHSLDTSSANINLSESPRNPWKIPSPPLSSSPIEVSYATTAMHSIIDEERKQKQNFVKMKSKLLVHTQIEDKAIEELDKFYNAGNISDEIITIKRVQTGLIASPVWVK</sequence>
<dbReference type="Gene3D" id="1.25.40.20">
    <property type="entry name" value="Ankyrin repeat-containing domain"/>
    <property type="match status" value="1"/>
</dbReference>
<dbReference type="SUPFAM" id="SSF48403">
    <property type="entry name" value="Ankyrin repeat"/>
    <property type="match status" value="1"/>
</dbReference>
<evidence type="ECO:0000256" key="3">
    <source>
        <dbReference type="PROSITE-ProRule" id="PRU00235"/>
    </source>
</evidence>
<dbReference type="PROSITE" id="PS50097">
    <property type="entry name" value="BTB"/>
    <property type="match status" value="2"/>
</dbReference>
<dbReference type="InterPro" id="IPR051625">
    <property type="entry name" value="Signaling_Regulatory_Domain"/>
</dbReference>
<dbReference type="InterPro" id="IPR009091">
    <property type="entry name" value="RCC1/BLIP-II"/>
</dbReference>
<dbReference type="InterPro" id="IPR002110">
    <property type="entry name" value="Ankyrin_rpt"/>
</dbReference>
<name>A0A1Y1KV62_PHOPY</name>
<feature type="repeat" description="RCC1" evidence="3">
    <location>
        <begin position="149"/>
        <end position="202"/>
    </location>
</feature>
<organism evidence="6">
    <name type="scientific">Photinus pyralis</name>
    <name type="common">Common eastern firefly</name>
    <name type="synonym">Lampyris pyralis</name>
    <dbReference type="NCBI Taxonomy" id="7054"/>
    <lineage>
        <taxon>Eukaryota</taxon>
        <taxon>Metazoa</taxon>
        <taxon>Ecdysozoa</taxon>
        <taxon>Arthropoda</taxon>
        <taxon>Hexapoda</taxon>
        <taxon>Insecta</taxon>
        <taxon>Pterygota</taxon>
        <taxon>Neoptera</taxon>
        <taxon>Endopterygota</taxon>
        <taxon>Coleoptera</taxon>
        <taxon>Polyphaga</taxon>
        <taxon>Elateriformia</taxon>
        <taxon>Elateroidea</taxon>
        <taxon>Lampyridae</taxon>
        <taxon>Lampyrinae</taxon>
        <taxon>Photinus</taxon>
    </lineage>
</organism>
<feature type="domain" description="BTB" evidence="5">
    <location>
        <begin position="561"/>
        <end position="624"/>
    </location>
</feature>